<dbReference type="InterPro" id="IPR050300">
    <property type="entry name" value="GDXG_lipolytic_enzyme"/>
</dbReference>
<dbReference type="RefSeq" id="WP_380124161.1">
    <property type="nucleotide sequence ID" value="NZ_JBHSIU010000060.1"/>
</dbReference>
<evidence type="ECO:0000256" key="1">
    <source>
        <dbReference type="ARBA" id="ARBA00010515"/>
    </source>
</evidence>
<dbReference type="GO" id="GO:0016787">
    <property type="term" value="F:hydrolase activity"/>
    <property type="evidence" value="ECO:0007669"/>
    <property type="project" value="UniProtKB-KW"/>
</dbReference>
<dbReference type="PANTHER" id="PTHR48081">
    <property type="entry name" value="AB HYDROLASE SUPERFAMILY PROTEIN C4A8.06C"/>
    <property type="match status" value="1"/>
</dbReference>
<dbReference type="Proteomes" id="UP001595912">
    <property type="component" value="Unassembled WGS sequence"/>
</dbReference>
<dbReference type="Gene3D" id="3.40.50.1820">
    <property type="entry name" value="alpha/beta hydrolase"/>
    <property type="match status" value="1"/>
</dbReference>
<dbReference type="Pfam" id="PF07859">
    <property type="entry name" value="Abhydrolase_3"/>
    <property type="match status" value="1"/>
</dbReference>
<name>A0ABV9W7M8_9ACTN</name>
<feature type="domain" description="Alpha/beta hydrolase fold-3" evidence="4">
    <location>
        <begin position="51"/>
        <end position="250"/>
    </location>
</feature>
<evidence type="ECO:0000313" key="5">
    <source>
        <dbReference type="EMBL" id="MFC5004354.1"/>
    </source>
</evidence>
<gene>
    <name evidence="5" type="ORF">ACFPIJ_41825</name>
</gene>
<proteinExistence type="inferred from homology"/>
<dbReference type="InterPro" id="IPR029058">
    <property type="entry name" value="AB_hydrolase_fold"/>
</dbReference>
<dbReference type="EMBL" id="JBHSIU010000060">
    <property type="protein sequence ID" value="MFC5004354.1"/>
    <property type="molecule type" value="Genomic_DNA"/>
</dbReference>
<dbReference type="InterPro" id="IPR033140">
    <property type="entry name" value="Lipase_GDXG_put_SER_AS"/>
</dbReference>
<dbReference type="SUPFAM" id="SSF53474">
    <property type="entry name" value="alpha/beta-Hydrolases"/>
    <property type="match status" value="1"/>
</dbReference>
<sequence>MDHVAQRQAMLDAVGEQVGPVRAVRIVRDLDADGVPVRLYQDGTDPVTPVLLYAHGGGWVLGDLATHDGLCRLLAAETGWAVLAVDYRRAPEAPFPAAFEDIDVVIGWLRGHGQQYALDPTTVAVAGDSAGGLLAAVTARRERDAGRDLAAQVLICPVLSPVTDYPDLGNEWLQPQEMTDFWDAFAPPGVQRHQPDLDPFLADPAGLPPAVIVTAELDILRDEAERYAARLAAAGVPVIATRYQGTFHNFPRKLALTHDAAVAVAQIAAALRALTRRQ</sequence>
<comment type="caution">
    <text evidence="5">The sequence shown here is derived from an EMBL/GenBank/DDBJ whole genome shotgun (WGS) entry which is preliminary data.</text>
</comment>
<accession>A0ABV9W7M8</accession>
<keyword evidence="6" id="KW-1185">Reference proteome</keyword>
<dbReference type="PROSITE" id="PS01174">
    <property type="entry name" value="LIPASE_GDXG_SER"/>
    <property type="match status" value="1"/>
</dbReference>
<evidence type="ECO:0000256" key="3">
    <source>
        <dbReference type="PROSITE-ProRule" id="PRU10038"/>
    </source>
</evidence>
<evidence type="ECO:0000313" key="6">
    <source>
        <dbReference type="Proteomes" id="UP001595912"/>
    </source>
</evidence>
<protein>
    <submittedName>
        <fullName evidence="5">Alpha/beta hydrolase</fullName>
    </submittedName>
</protein>
<organism evidence="5 6">
    <name type="scientific">Dactylosporangium cerinum</name>
    <dbReference type="NCBI Taxonomy" id="1434730"/>
    <lineage>
        <taxon>Bacteria</taxon>
        <taxon>Bacillati</taxon>
        <taxon>Actinomycetota</taxon>
        <taxon>Actinomycetes</taxon>
        <taxon>Micromonosporales</taxon>
        <taxon>Micromonosporaceae</taxon>
        <taxon>Dactylosporangium</taxon>
    </lineage>
</organism>
<feature type="active site" evidence="3">
    <location>
        <position position="129"/>
    </location>
</feature>
<evidence type="ECO:0000259" key="4">
    <source>
        <dbReference type="Pfam" id="PF07859"/>
    </source>
</evidence>
<dbReference type="InterPro" id="IPR013094">
    <property type="entry name" value="AB_hydrolase_3"/>
</dbReference>
<reference evidence="6" key="1">
    <citation type="journal article" date="2019" name="Int. J. Syst. Evol. Microbiol.">
        <title>The Global Catalogue of Microorganisms (GCM) 10K type strain sequencing project: providing services to taxonomists for standard genome sequencing and annotation.</title>
        <authorList>
            <consortium name="The Broad Institute Genomics Platform"/>
            <consortium name="The Broad Institute Genome Sequencing Center for Infectious Disease"/>
            <person name="Wu L."/>
            <person name="Ma J."/>
        </authorList>
    </citation>
    <scope>NUCLEOTIDE SEQUENCE [LARGE SCALE GENOMIC DNA]</scope>
    <source>
        <strain evidence="6">CGMCC 4.7152</strain>
    </source>
</reference>
<comment type="similarity">
    <text evidence="1">Belongs to the 'GDXG' lipolytic enzyme family.</text>
</comment>
<evidence type="ECO:0000256" key="2">
    <source>
        <dbReference type="ARBA" id="ARBA00022801"/>
    </source>
</evidence>
<dbReference type="PANTHER" id="PTHR48081:SF8">
    <property type="entry name" value="ALPHA_BETA HYDROLASE FOLD-3 DOMAIN-CONTAINING PROTEIN-RELATED"/>
    <property type="match status" value="1"/>
</dbReference>
<keyword evidence="2 5" id="KW-0378">Hydrolase</keyword>